<feature type="modified residue" description="4-aspartylphosphate" evidence="3">
    <location>
        <position position="54"/>
    </location>
</feature>
<dbReference type="GO" id="GO:0006355">
    <property type="term" value="P:regulation of DNA-templated transcription"/>
    <property type="evidence" value="ECO:0007669"/>
    <property type="project" value="InterPro"/>
</dbReference>
<dbReference type="PROSITE" id="PS50043">
    <property type="entry name" value="HTH_LUXR_2"/>
    <property type="match status" value="1"/>
</dbReference>
<feature type="domain" description="Response regulatory" evidence="5">
    <location>
        <begin position="3"/>
        <end position="119"/>
    </location>
</feature>
<protein>
    <submittedName>
        <fullName evidence="6">DNA-binding response regulator</fullName>
    </submittedName>
</protein>
<dbReference type="CDD" id="cd06170">
    <property type="entry name" value="LuxR_C_like"/>
    <property type="match status" value="1"/>
</dbReference>
<dbReference type="CDD" id="cd17535">
    <property type="entry name" value="REC_NarL-like"/>
    <property type="match status" value="1"/>
</dbReference>
<evidence type="ECO:0000313" key="6">
    <source>
        <dbReference type="EMBL" id="PZO44138.1"/>
    </source>
</evidence>
<evidence type="ECO:0000313" key="7">
    <source>
        <dbReference type="Proteomes" id="UP000249467"/>
    </source>
</evidence>
<name>A0A2W4YME0_9CYAN</name>
<evidence type="ECO:0000259" key="4">
    <source>
        <dbReference type="PROSITE" id="PS50043"/>
    </source>
</evidence>
<gene>
    <name evidence="6" type="ORF">DCF19_02730</name>
</gene>
<sequence>MIRILLIDDQDLIRRGMKALLKSDAELQVIGEGKNGIEAIALVETLQPNVVLMDVRMPEMDGVAATREICQRFPQVKVLIMTTFDDREYITQALRFGAAGYLLKDTPFEELAQAIRLVHKGYMQLAPGLAQKLLAPDPPSQVPSEFTNLTPRKQEILRLIAKGANNREIADTLFISEKTVRNNITNIFSQLGLRDRTQAAIWMSNNYSALRSNPNQEKL</sequence>
<organism evidence="6 7">
    <name type="scientific">Pseudanabaena frigida</name>
    <dbReference type="NCBI Taxonomy" id="945775"/>
    <lineage>
        <taxon>Bacteria</taxon>
        <taxon>Bacillati</taxon>
        <taxon>Cyanobacteriota</taxon>
        <taxon>Cyanophyceae</taxon>
        <taxon>Pseudanabaenales</taxon>
        <taxon>Pseudanabaenaceae</taxon>
        <taxon>Pseudanabaena</taxon>
    </lineage>
</organism>
<dbReference type="Gene3D" id="3.40.50.2300">
    <property type="match status" value="1"/>
</dbReference>
<evidence type="ECO:0000256" key="1">
    <source>
        <dbReference type="ARBA" id="ARBA00022553"/>
    </source>
</evidence>
<dbReference type="GO" id="GO:0003677">
    <property type="term" value="F:DNA binding"/>
    <property type="evidence" value="ECO:0007669"/>
    <property type="project" value="UniProtKB-KW"/>
</dbReference>
<dbReference type="InterPro" id="IPR058245">
    <property type="entry name" value="NreC/VraR/RcsB-like_REC"/>
</dbReference>
<dbReference type="EMBL" id="QBML01000003">
    <property type="protein sequence ID" value="PZO44138.1"/>
    <property type="molecule type" value="Genomic_DNA"/>
</dbReference>
<accession>A0A2W4YME0</accession>
<dbReference type="InterPro" id="IPR016032">
    <property type="entry name" value="Sig_transdc_resp-reg_C-effctor"/>
</dbReference>
<dbReference type="InterPro" id="IPR000792">
    <property type="entry name" value="Tscrpt_reg_LuxR_C"/>
</dbReference>
<dbReference type="PRINTS" id="PR00038">
    <property type="entry name" value="HTHLUXR"/>
</dbReference>
<reference evidence="6 7" key="2">
    <citation type="submission" date="2018-06" db="EMBL/GenBank/DDBJ databases">
        <title>Metagenomic assembly of (sub)arctic Cyanobacteria and their associated microbiome from non-axenic cultures.</title>
        <authorList>
            <person name="Baurain D."/>
        </authorList>
    </citation>
    <scope>NUCLEOTIDE SEQUENCE [LARGE SCALE GENOMIC DNA]</scope>
    <source>
        <strain evidence="6">ULC066bin1</strain>
    </source>
</reference>
<dbReference type="PANTHER" id="PTHR43214:SF43">
    <property type="entry name" value="TWO-COMPONENT RESPONSE REGULATOR"/>
    <property type="match status" value="1"/>
</dbReference>
<dbReference type="Proteomes" id="UP000249467">
    <property type="component" value="Unassembled WGS sequence"/>
</dbReference>
<proteinExistence type="predicted"/>
<evidence type="ECO:0000256" key="3">
    <source>
        <dbReference type="PROSITE-ProRule" id="PRU00169"/>
    </source>
</evidence>
<dbReference type="PROSITE" id="PS50110">
    <property type="entry name" value="RESPONSE_REGULATORY"/>
    <property type="match status" value="1"/>
</dbReference>
<dbReference type="InterPro" id="IPR039420">
    <property type="entry name" value="WalR-like"/>
</dbReference>
<evidence type="ECO:0000259" key="5">
    <source>
        <dbReference type="PROSITE" id="PS50110"/>
    </source>
</evidence>
<dbReference type="Pfam" id="PF00072">
    <property type="entry name" value="Response_reg"/>
    <property type="match status" value="1"/>
</dbReference>
<dbReference type="InterPro" id="IPR011006">
    <property type="entry name" value="CheY-like_superfamily"/>
</dbReference>
<dbReference type="SUPFAM" id="SSF46894">
    <property type="entry name" value="C-terminal effector domain of the bipartite response regulators"/>
    <property type="match status" value="1"/>
</dbReference>
<comment type="caution">
    <text evidence="6">The sequence shown here is derived from an EMBL/GenBank/DDBJ whole genome shotgun (WGS) entry which is preliminary data.</text>
</comment>
<keyword evidence="1 3" id="KW-0597">Phosphoprotein</keyword>
<evidence type="ECO:0000256" key="2">
    <source>
        <dbReference type="ARBA" id="ARBA00023125"/>
    </source>
</evidence>
<dbReference type="SUPFAM" id="SSF52172">
    <property type="entry name" value="CheY-like"/>
    <property type="match status" value="1"/>
</dbReference>
<dbReference type="Pfam" id="PF00196">
    <property type="entry name" value="GerE"/>
    <property type="match status" value="1"/>
</dbReference>
<keyword evidence="2 6" id="KW-0238">DNA-binding</keyword>
<dbReference type="GO" id="GO:0000160">
    <property type="term" value="P:phosphorelay signal transduction system"/>
    <property type="evidence" value="ECO:0007669"/>
    <property type="project" value="InterPro"/>
</dbReference>
<dbReference type="PANTHER" id="PTHR43214">
    <property type="entry name" value="TWO-COMPONENT RESPONSE REGULATOR"/>
    <property type="match status" value="1"/>
</dbReference>
<feature type="domain" description="HTH luxR-type" evidence="4">
    <location>
        <begin position="142"/>
        <end position="207"/>
    </location>
</feature>
<reference evidence="6 7" key="1">
    <citation type="submission" date="2018-04" db="EMBL/GenBank/DDBJ databases">
        <authorList>
            <person name="Go L.Y."/>
            <person name="Mitchell J.A."/>
        </authorList>
    </citation>
    <scope>NUCLEOTIDE SEQUENCE [LARGE SCALE GENOMIC DNA]</scope>
    <source>
        <strain evidence="6">ULC066bin1</strain>
    </source>
</reference>
<dbReference type="SMART" id="SM00421">
    <property type="entry name" value="HTH_LUXR"/>
    <property type="match status" value="1"/>
</dbReference>
<dbReference type="SMART" id="SM00448">
    <property type="entry name" value="REC"/>
    <property type="match status" value="1"/>
</dbReference>
<dbReference type="AlphaFoldDB" id="A0A2W4YME0"/>
<dbReference type="InterPro" id="IPR001789">
    <property type="entry name" value="Sig_transdc_resp-reg_receiver"/>
</dbReference>